<protein>
    <recommendedName>
        <fullName evidence="7">Orotidine 5'-phosphate decarboxylase</fullName>
        <ecNumber evidence="7">4.1.1.23</ecNumber>
    </recommendedName>
    <alternativeName>
        <fullName evidence="7">OMP decarboxylase</fullName>
        <shortName evidence="7">OMPDCase</shortName>
        <shortName evidence="7">OMPdecase</shortName>
    </alternativeName>
</protein>
<dbReference type="NCBIfam" id="TIGR01740">
    <property type="entry name" value="pyrF"/>
    <property type="match status" value="1"/>
</dbReference>
<dbReference type="InterPro" id="IPR014732">
    <property type="entry name" value="OMPdecase"/>
</dbReference>
<keyword evidence="5 7" id="KW-0456">Lyase</keyword>
<dbReference type="SUPFAM" id="SSF51366">
    <property type="entry name" value="Ribulose-phoshate binding barrel"/>
    <property type="match status" value="1"/>
</dbReference>
<dbReference type="Proteomes" id="UP001482513">
    <property type="component" value="Unassembled WGS sequence"/>
</dbReference>
<evidence type="ECO:0000313" key="11">
    <source>
        <dbReference type="Proteomes" id="UP001482513"/>
    </source>
</evidence>
<comment type="pathway">
    <text evidence="2 7 8">Pyrimidine metabolism; UMP biosynthesis via de novo pathway; UMP from orotate: step 2/2.</text>
</comment>
<evidence type="ECO:0000256" key="2">
    <source>
        <dbReference type="ARBA" id="ARBA00004861"/>
    </source>
</evidence>
<comment type="subunit">
    <text evidence="7">Homodimer.</text>
</comment>
<evidence type="ECO:0000256" key="7">
    <source>
        <dbReference type="HAMAP-Rule" id="MF_01200"/>
    </source>
</evidence>
<feature type="binding site" evidence="7">
    <location>
        <position position="215"/>
    </location>
    <ligand>
        <name>substrate</name>
    </ligand>
</feature>
<dbReference type="InterPro" id="IPR018089">
    <property type="entry name" value="OMPdecase_AS"/>
</dbReference>
<dbReference type="HAMAP" id="MF_01200_B">
    <property type="entry name" value="OMPdecase_type1_B"/>
    <property type="match status" value="1"/>
</dbReference>
<reference evidence="10 11" key="1">
    <citation type="submission" date="2022-04" db="EMBL/GenBank/DDBJ databases">
        <title>Positive selection, recombination, and allopatry shape intraspecific diversity of widespread and dominant cyanobacteria.</title>
        <authorList>
            <person name="Wei J."/>
            <person name="Shu W."/>
            <person name="Hu C."/>
        </authorList>
    </citation>
    <scope>NUCLEOTIDE SEQUENCE [LARGE SCALE GENOMIC DNA]</scope>
    <source>
        <strain evidence="10 11">DQ-A4</strain>
    </source>
</reference>
<evidence type="ECO:0000313" key="10">
    <source>
        <dbReference type="EMBL" id="MEP0945794.1"/>
    </source>
</evidence>
<dbReference type="InterPro" id="IPR013785">
    <property type="entry name" value="Aldolase_TIM"/>
</dbReference>
<feature type="binding site" evidence="7">
    <location>
        <position position="12"/>
    </location>
    <ligand>
        <name>substrate</name>
    </ligand>
</feature>
<feature type="binding site" evidence="7">
    <location>
        <position position="216"/>
    </location>
    <ligand>
        <name>substrate</name>
    </ligand>
</feature>
<evidence type="ECO:0000256" key="6">
    <source>
        <dbReference type="ARBA" id="ARBA00049157"/>
    </source>
</evidence>
<dbReference type="EMBL" id="JAMPKX010000001">
    <property type="protein sequence ID" value="MEP0945794.1"/>
    <property type="molecule type" value="Genomic_DNA"/>
</dbReference>
<dbReference type="PANTHER" id="PTHR32119:SF2">
    <property type="entry name" value="OROTIDINE 5'-PHOSPHATE DECARBOXYLASE"/>
    <property type="match status" value="1"/>
</dbReference>
<organism evidence="10 11">
    <name type="scientific">Leptolyngbya subtilissima DQ-A4</name>
    <dbReference type="NCBI Taxonomy" id="2933933"/>
    <lineage>
        <taxon>Bacteria</taxon>
        <taxon>Bacillati</taxon>
        <taxon>Cyanobacteriota</taxon>
        <taxon>Cyanophyceae</taxon>
        <taxon>Leptolyngbyales</taxon>
        <taxon>Leptolyngbyaceae</taxon>
        <taxon>Leptolyngbya group</taxon>
        <taxon>Leptolyngbya</taxon>
    </lineage>
</organism>
<evidence type="ECO:0000256" key="4">
    <source>
        <dbReference type="ARBA" id="ARBA00022975"/>
    </source>
</evidence>
<keyword evidence="11" id="KW-1185">Reference proteome</keyword>
<dbReference type="PANTHER" id="PTHR32119">
    <property type="entry name" value="OROTIDINE 5'-PHOSPHATE DECARBOXYLASE"/>
    <property type="match status" value="1"/>
</dbReference>
<feature type="binding site" evidence="7">
    <location>
        <position position="124"/>
    </location>
    <ligand>
        <name>substrate</name>
    </ligand>
</feature>
<keyword evidence="4 7" id="KW-0665">Pyrimidine biosynthesis</keyword>
<dbReference type="InterPro" id="IPR011060">
    <property type="entry name" value="RibuloseP-bd_barrel"/>
</dbReference>
<feature type="binding site" evidence="7">
    <location>
        <begin position="60"/>
        <end position="69"/>
    </location>
    <ligand>
        <name>substrate</name>
    </ligand>
</feature>
<dbReference type="GO" id="GO:0004590">
    <property type="term" value="F:orotidine-5'-phosphate decarboxylase activity"/>
    <property type="evidence" value="ECO:0007669"/>
    <property type="project" value="UniProtKB-EC"/>
</dbReference>
<dbReference type="NCBIfam" id="NF001273">
    <property type="entry name" value="PRK00230.1"/>
    <property type="match status" value="1"/>
</dbReference>
<dbReference type="EC" id="4.1.1.23" evidence="7"/>
<accession>A0ABV0JZ34</accession>
<dbReference type="Gene3D" id="3.20.20.70">
    <property type="entry name" value="Aldolase class I"/>
    <property type="match status" value="1"/>
</dbReference>
<dbReference type="SMART" id="SM00934">
    <property type="entry name" value="OMPdecase"/>
    <property type="match status" value="1"/>
</dbReference>
<feature type="binding site" evidence="7">
    <location>
        <position position="186"/>
    </location>
    <ligand>
        <name>substrate</name>
    </ligand>
</feature>
<evidence type="ECO:0000256" key="5">
    <source>
        <dbReference type="ARBA" id="ARBA00023239"/>
    </source>
</evidence>
<dbReference type="InterPro" id="IPR047596">
    <property type="entry name" value="OMPdecase_bac"/>
</dbReference>
<comment type="function">
    <text evidence="1 7">Catalyzes the decarboxylation of orotidine 5'-monophosphate (OMP) to uridine 5'-monophosphate (UMP).</text>
</comment>
<comment type="caution">
    <text evidence="10">The sequence shown here is derived from an EMBL/GenBank/DDBJ whole genome shotgun (WGS) entry which is preliminary data.</text>
</comment>
<sequence length="241" mass="25467">MTVDQRIIVPLDVSSASAALDLVDALPQVSFWKVGLELFVSTGPGLIQELKARQKRIFLDLKFHDIPNTMAGACMAAGRYGVDLLTIHAAAGQEAMEAAQQAAIAGAKAVGVEPPLVLAVTLLTSIDPQTLAVELKIPLDSNSYALQMALLARDSGLKGVVCSPQEASQLRRFLPADFALVCPGVRPTWASSQDQRRTMTPVQAFNAGATYLVIGRPVTADPDPAAAFARICEECSTAIAP</sequence>
<feature type="binding site" evidence="7">
    <location>
        <position position="195"/>
    </location>
    <ligand>
        <name>substrate</name>
    </ligand>
</feature>
<evidence type="ECO:0000256" key="1">
    <source>
        <dbReference type="ARBA" id="ARBA00002356"/>
    </source>
</evidence>
<evidence type="ECO:0000256" key="3">
    <source>
        <dbReference type="ARBA" id="ARBA00022793"/>
    </source>
</evidence>
<feature type="domain" description="Orotidine 5'-phosphate decarboxylase" evidence="9">
    <location>
        <begin position="6"/>
        <end position="231"/>
    </location>
</feature>
<dbReference type="InterPro" id="IPR001754">
    <property type="entry name" value="OMPdeCOase_dom"/>
</dbReference>
<evidence type="ECO:0000256" key="8">
    <source>
        <dbReference type="RuleBase" id="RU000512"/>
    </source>
</evidence>
<dbReference type="Pfam" id="PF00215">
    <property type="entry name" value="OMPdecase"/>
    <property type="match status" value="1"/>
</dbReference>
<dbReference type="CDD" id="cd04725">
    <property type="entry name" value="OMP_decarboxylase_like"/>
    <property type="match status" value="1"/>
</dbReference>
<name>A0ABV0JZ34_9CYAN</name>
<keyword evidence="3 7" id="KW-0210">Decarboxylase</keyword>
<comment type="similarity">
    <text evidence="7">Belongs to the OMP decarboxylase family. Type 1 subfamily.</text>
</comment>
<gene>
    <name evidence="7 10" type="primary">pyrF</name>
    <name evidence="10" type="ORF">NC992_02815</name>
</gene>
<proteinExistence type="inferred from homology"/>
<comment type="catalytic activity">
    <reaction evidence="6 7 8">
        <text>orotidine 5'-phosphate + H(+) = UMP + CO2</text>
        <dbReference type="Rhea" id="RHEA:11596"/>
        <dbReference type="ChEBI" id="CHEBI:15378"/>
        <dbReference type="ChEBI" id="CHEBI:16526"/>
        <dbReference type="ChEBI" id="CHEBI:57538"/>
        <dbReference type="ChEBI" id="CHEBI:57865"/>
        <dbReference type="EC" id="4.1.1.23"/>
    </reaction>
</comment>
<feature type="binding site" evidence="7">
    <location>
        <position position="33"/>
    </location>
    <ligand>
        <name>substrate</name>
    </ligand>
</feature>
<feature type="active site" description="Proton donor" evidence="7">
    <location>
        <position position="62"/>
    </location>
</feature>
<evidence type="ECO:0000259" key="9">
    <source>
        <dbReference type="SMART" id="SM00934"/>
    </source>
</evidence>
<dbReference type="PROSITE" id="PS00156">
    <property type="entry name" value="OMPDECASE"/>
    <property type="match status" value="1"/>
</dbReference>